<protein>
    <submittedName>
        <fullName evidence="1">Uncharacterized protein</fullName>
    </submittedName>
</protein>
<reference evidence="1" key="1">
    <citation type="submission" date="2017-05" db="EMBL/GenBank/DDBJ databases">
        <authorList>
            <person name="Varghese N."/>
            <person name="Submissions S."/>
        </authorList>
    </citation>
    <scope>NUCLEOTIDE SEQUENCE</scope>
    <source>
        <strain evidence="1">DSM 45262</strain>
    </source>
</reference>
<name>A0AA45WNC8_9BACL</name>
<evidence type="ECO:0000313" key="2">
    <source>
        <dbReference type="Proteomes" id="UP001157946"/>
    </source>
</evidence>
<dbReference type="EMBL" id="FXTU01000003">
    <property type="protein sequence ID" value="SMP18257.1"/>
    <property type="molecule type" value="Genomic_DNA"/>
</dbReference>
<proteinExistence type="predicted"/>
<sequence>MWPLSPFLLLQVLTFFMEGYTELLGLNSSVWVHRCFQILIRLKIQPKHIKKLSKEHRFESLLFSK</sequence>
<dbReference type="AlphaFoldDB" id="A0AA45WNC8"/>
<gene>
    <name evidence="1" type="ORF">SAMN06265361_103120</name>
</gene>
<comment type="caution">
    <text evidence="1">The sequence shown here is derived from an EMBL/GenBank/DDBJ whole genome shotgun (WGS) entry which is preliminary data.</text>
</comment>
<organism evidence="1 2">
    <name type="scientific">Laceyella tengchongensis</name>
    <dbReference type="NCBI Taxonomy" id="574699"/>
    <lineage>
        <taxon>Bacteria</taxon>
        <taxon>Bacillati</taxon>
        <taxon>Bacillota</taxon>
        <taxon>Bacilli</taxon>
        <taxon>Bacillales</taxon>
        <taxon>Thermoactinomycetaceae</taxon>
        <taxon>Laceyella</taxon>
    </lineage>
</organism>
<evidence type="ECO:0000313" key="1">
    <source>
        <dbReference type="EMBL" id="SMP18257.1"/>
    </source>
</evidence>
<keyword evidence="2" id="KW-1185">Reference proteome</keyword>
<accession>A0AA45WNC8</accession>
<dbReference type="Proteomes" id="UP001157946">
    <property type="component" value="Unassembled WGS sequence"/>
</dbReference>